<name>A0A562PX02_9PSED</name>
<dbReference type="CDD" id="cd00299">
    <property type="entry name" value="GST_C_family"/>
    <property type="match status" value="1"/>
</dbReference>
<dbReference type="GO" id="GO:0016740">
    <property type="term" value="F:transferase activity"/>
    <property type="evidence" value="ECO:0007669"/>
    <property type="project" value="UniProtKB-KW"/>
</dbReference>
<dbReference type="InterPro" id="IPR004046">
    <property type="entry name" value="GST_C"/>
</dbReference>
<dbReference type="InterPro" id="IPR036282">
    <property type="entry name" value="Glutathione-S-Trfase_C_sf"/>
</dbReference>
<dbReference type="SUPFAM" id="SSF47616">
    <property type="entry name" value="GST C-terminal domain-like"/>
    <property type="match status" value="1"/>
</dbReference>
<organism evidence="4 5">
    <name type="scientific">Pseudomonas duriflava</name>
    <dbReference type="NCBI Taxonomy" id="459528"/>
    <lineage>
        <taxon>Bacteria</taxon>
        <taxon>Pseudomonadati</taxon>
        <taxon>Pseudomonadota</taxon>
        <taxon>Gammaproteobacteria</taxon>
        <taxon>Pseudomonadales</taxon>
        <taxon>Pseudomonadaceae</taxon>
        <taxon>Pseudomonas</taxon>
    </lineage>
</organism>
<dbReference type="Gene3D" id="1.20.1050.10">
    <property type="match status" value="1"/>
</dbReference>
<evidence type="ECO:0000256" key="1">
    <source>
        <dbReference type="RuleBase" id="RU003494"/>
    </source>
</evidence>
<comment type="similarity">
    <text evidence="1">Belongs to the GST superfamily.</text>
</comment>
<proteinExistence type="inferred from homology"/>
<evidence type="ECO:0000259" key="3">
    <source>
        <dbReference type="PROSITE" id="PS50405"/>
    </source>
</evidence>
<feature type="domain" description="GST N-terminal" evidence="2">
    <location>
        <begin position="1"/>
        <end position="83"/>
    </location>
</feature>
<dbReference type="InterPro" id="IPR050983">
    <property type="entry name" value="GST_Omega/HSP26"/>
</dbReference>
<dbReference type="RefSeq" id="WP_244309301.1">
    <property type="nucleotide sequence ID" value="NZ_VLKY01000019.1"/>
</dbReference>
<reference evidence="4 5" key="1">
    <citation type="journal article" date="2015" name="Stand. Genomic Sci.">
        <title>Genomic Encyclopedia of Bacterial and Archaeal Type Strains, Phase III: the genomes of soil and plant-associated and newly described type strains.</title>
        <authorList>
            <person name="Whitman W.B."/>
            <person name="Woyke T."/>
            <person name="Klenk H.P."/>
            <person name="Zhou Y."/>
            <person name="Lilburn T.G."/>
            <person name="Beck B.J."/>
            <person name="De Vos P."/>
            <person name="Vandamme P."/>
            <person name="Eisen J.A."/>
            <person name="Garrity G."/>
            <person name="Hugenholtz P."/>
            <person name="Kyrpides N.C."/>
        </authorList>
    </citation>
    <scope>NUCLEOTIDE SEQUENCE [LARGE SCALE GENOMIC DNA]</scope>
    <source>
        <strain evidence="4 5">CGMCC 1.6858</strain>
    </source>
</reference>
<keyword evidence="5" id="KW-1185">Reference proteome</keyword>
<dbReference type="Proteomes" id="UP000316905">
    <property type="component" value="Unassembled WGS sequence"/>
</dbReference>
<dbReference type="SFLD" id="SFLDG00358">
    <property type="entry name" value="Main_(cytGST)"/>
    <property type="match status" value="1"/>
</dbReference>
<evidence type="ECO:0000313" key="5">
    <source>
        <dbReference type="Proteomes" id="UP000316905"/>
    </source>
</evidence>
<keyword evidence="4" id="KW-0808">Transferase</keyword>
<sequence>MNLHIFGPGFSTFVRSVRLYCEEKGLQYTYGMELNGQAIAFRSPEHLELHPFGKVPVLFHEKHKVFETTTICRYLDDAFPDMCLCPEDPYEKANVNQWANALALYADYALVRRYLLVVAPPVKPASTPCPAELINAEQKAIQMLAKLEEQLGDHACFCGATYSMADAILTPILDYLERLPGNAVWVEQQLPKLCAYLLHMRSRRSGLAVLS</sequence>
<dbReference type="InterPro" id="IPR010987">
    <property type="entry name" value="Glutathione-S-Trfase_C-like"/>
</dbReference>
<dbReference type="Pfam" id="PF02798">
    <property type="entry name" value="GST_N"/>
    <property type="match status" value="1"/>
</dbReference>
<comment type="caution">
    <text evidence="4">The sequence shown here is derived from an EMBL/GenBank/DDBJ whole genome shotgun (WGS) entry which is preliminary data.</text>
</comment>
<dbReference type="PROSITE" id="PS50405">
    <property type="entry name" value="GST_CTER"/>
    <property type="match status" value="1"/>
</dbReference>
<evidence type="ECO:0000259" key="2">
    <source>
        <dbReference type="PROSITE" id="PS50404"/>
    </source>
</evidence>
<dbReference type="InterPro" id="IPR036249">
    <property type="entry name" value="Thioredoxin-like_sf"/>
</dbReference>
<dbReference type="PANTHER" id="PTHR43968:SF6">
    <property type="entry name" value="GLUTATHIONE S-TRANSFERASE OMEGA"/>
    <property type="match status" value="1"/>
</dbReference>
<dbReference type="EMBL" id="VLKY01000019">
    <property type="protein sequence ID" value="TWI48982.1"/>
    <property type="molecule type" value="Genomic_DNA"/>
</dbReference>
<evidence type="ECO:0000313" key="4">
    <source>
        <dbReference type="EMBL" id="TWI48982.1"/>
    </source>
</evidence>
<dbReference type="PANTHER" id="PTHR43968">
    <property type="match status" value="1"/>
</dbReference>
<dbReference type="Gene3D" id="3.40.30.10">
    <property type="entry name" value="Glutaredoxin"/>
    <property type="match status" value="1"/>
</dbReference>
<dbReference type="GO" id="GO:0005737">
    <property type="term" value="C:cytoplasm"/>
    <property type="evidence" value="ECO:0007669"/>
    <property type="project" value="TreeGrafter"/>
</dbReference>
<gene>
    <name evidence="4" type="ORF">IQ22_04116</name>
</gene>
<dbReference type="Pfam" id="PF00043">
    <property type="entry name" value="GST_C"/>
    <property type="match status" value="1"/>
</dbReference>
<feature type="domain" description="GST C-terminal" evidence="3">
    <location>
        <begin position="88"/>
        <end position="211"/>
    </location>
</feature>
<dbReference type="PROSITE" id="PS50404">
    <property type="entry name" value="GST_NTER"/>
    <property type="match status" value="1"/>
</dbReference>
<dbReference type="SUPFAM" id="SSF52833">
    <property type="entry name" value="Thioredoxin-like"/>
    <property type="match status" value="1"/>
</dbReference>
<dbReference type="AlphaFoldDB" id="A0A562PX02"/>
<protein>
    <submittedName>
        <fullName evidence="4">Glutathione S-transferase</fullName>
    </submittedName>
</protein>
<accession>A0A562PX02</accession>
<dbReference type="SFLD" id="SFLDS00019">
    <property type="entry name" value="Glutathione_Transferase_(cytos"/>
    <property type="match status" value="1"/>
</dbReference>
<dbReference type="InterPro" id="IPR040079">
    <property type="entry name" value="Glutathione_S-Trfase"/>
</dbReference>
<dbReference type="InterPro" id="IPR004045">
    <property type="entry name" value="Glutathione_S-Trfase_N"/>
</dbReference>